<evidence type="ECO:0000313" key="2">
    <source>
        <dbReference type="Proteomes" id="UP000091918"/>
    </source>
</evidence>
<accession>A0A1B7NNK4</accession>
<sequence length="68" mass="8160">MKKSSHEVIYSTLINLSINLLKLLYSVQDFKLYVDISETLNFTILIIKRFYDQVYKTQYFTSKNKILM</sequence>
<evidence type="ECO:0000313" key="1">
    <source>
        <dbReference type="EMBL" id="OAX78217.1"/>
    </source>
</evidence>
<reference evidence="1 2" key="1">
    <citation type="submission" date="2015-07" db="EMBL/GenBank/DDBJ databases">
        <title>Emmonsia species relationships and genome sequence.</title>
        <authorList>
            <person name="Cuomo C.A."/>
            <person name="Schwartz I.S."/>
            <person name="Kenyon C."/>
            <person name="de Hoog G.S."/>
            <person name="Govender N.P."/>
            <person name="Botha A."/>
            <person name="Moreno L."/>
            <person name="de Vries M."/>
            <person name="Munoz J.F."/>
            <person name="Stielow J.B."/>
        </authorList>
    </citation>
    <scope>NUCLEOTIDE SEQUENCE [LARGE SCALE GENOMIC DNA]</scope>
    <source>
        <strain evidence="1 2">CBS 136260</strain>
    </source>
</reference>
<comment type="caution">
    <text evidence="1">The sequence shown here is derived from an EMBL/GenBank/DDBJ whole genome shotgun (WGS) entry which is preliminary data.</text>
</comment>
<dbReference type="AlphaFoldDB" id="A0A1B7NNK4"/>
<dbReference type="Proteomes" id="UP000091918">
    <property type="component" value="Unassembled WGS sequence"/>
</dbReference>
<keyword evidence="2" id="KW-1185">Reference proteome</keyword>
<gene>
    <name evidence="1" type="ORF">ACJ72_07478</name>
</gene>
<organism evidence="1 2">
    <name type="scientific">Emergomyces africanus</name>
    <dbReference type="NCBI Taxonomy" id="1955775"/>
    <lineage>
        <taxon>Eukaryota</taxon>
        <taxon>Fungi</taxon>
        <taxon>Dikarya</taxon>
        <taxon>Ascomycota</taxon>
        <taxon>Pezizomycotina</taxon>
        <taxon>Eurotiomycetes</taxon>
        <taxon>Eurotiomycetidae</taxon>
        <taxon>Onygenales</taxon>
        <taxon>Ajellomycetaceae</taxon>
        <taxon>Emergomyces</taxon>
    </lineage>
</organism>
<protein>
    <submittedName>
        <fullName evidence="1">Uncharacterized protein</fullName>
    </submittedName>
</protein>
<proteinExistence type="predicted"/>
<dbReference type="EMBL" id="LGUA01001668">
    <property type="protein sequence ID" value="OAX78217.1"/>
    <property type="molecule type" value="Genomic_DNA"/>
</dbReference>
<name>A0A1B7NNK4_9EURO</name>